<proteinExistence type="inferred from homology"/>
<dbReference type="SUPFAM" id="SSF51126">
    <property type="entry name" value="Pectin lyase-like"/>
    <property type="match status" value="1"/>
</dbReference>
<dbReference type="PANTHER" id="PTHR31321:SF57">
    <property type="entry name" value="PECTINESTERASE 53-RELATED"/>
    <property type="match status" value="1"/>
</dbReference>
<dbReference type="Proteomes" id="UP000192277">
    <property type="component" value="Unassembled WGS sequence"/>
</dbReference>
<reference evidence="6 7" key="1">
    <citation type="submission" date="2016-04" db="EMBL/GenBank/DDBJ databases">
        <authorList>
            <person name="Chen L."/>
            <person name="Zhuang W."/>
            <person name="Wang G."/>
        </authorList>
    </citation>
    <scope>NUCLEOTIDE SEQUENCE [LARGE SCALE GENOMIC DNA]</scope>
    <source>
        <strain evidence="7">GR20</strain>
    </source>
</reference>
<dbReference type="InterPro" id="IPR000070">
    <property type="entry name" value="Pectinesterase_cat"/>
</dbReference>
<dbReference type="InterPro" id="IPR011050">
    <property type="entry name" value="Pectin_lyase_fold/virulence"/>
</dbReference>
<comment type="caution">
    <text evidence="6">The sequence shown here is derived from an EMBL/GenBank/DDBJ whole genome shotgun (WGS) entry which is preliminary data.</text>
</comment>
<dbReference type="Gene3D" id="2.160.20.10">
    <property type="entry name" value="Single-stranded right-handed beta-helix, Pectin lyase-like"/>
    <property type="match status" value="1"/>
</dbReference>
<evidence type="ECO:0000256" key="3">
    <source>
        <dbReference type="ARBA" id="ARBA00023085"/>
    </source>
</evidence>
<dbReference type="Pfam" id="PF01095">
    <property type="entry name" value="Pectinesterase"/>
    <property type="match status" value="1"/>
</dbReference>
<evidence type="ECO:0000256" key="1">
    <source>
        <dbReference type="ARBA" id="ARBA00008891"/>
    </source>
</evidence>
<evidence type="ECO:0000259" key="5">
    <source>
        <dbReference type="Pfam" id="PF01095"/>
    </source>
</evidence>
<name>A0ABX3NTW4_9BACT</name>
<sequence length="340" mass="38289">MFNNFIMTKQCWLIIIFLAPLWLTAQQRIIVDAAGKGNYKTIQEAVNSLPDSSATDRIIFIKNGIYKEQVNIARAHVVLQGESKEKTIITGAVASLIYTCEHPRDNNSAILNLDGNDITLLDLTVENSYGKTAPDSVLIDCPNKPEKVKVIKTAHQFALKANKATRLKVINCVLRNWGNDTVSPWTGANGMYYFRDCTMIGGTDFYCPRGSAYADKCTFIQNVPAAAIIWHDGSRDRNQKSVFRNCTFKGDVPYYLGRYHHEASFYLINCGFDNNLKDTPIYKAATAKPMKWESTAYYYGCHKEGKQLVWYKDNLSTAPGAPAAEMIDANWTFEGKWEVK</sequence>
<comment type="similarity">
    <text evidence="1">Belongs to the pectinesterase family.</text>
</comment>
<dbReference type="EC" id="3.1.1.11" evidence="4"/>
<evidence type="ECO:0000313" key="7">
    <source>
        <dbReference type="Proteomes" id="UP000192277"/>
    </source>
</evidence>
<evidence type="ECO:0000256" key="4">
    <source>
        <dbReference type="RuleBase" id="RU000589"/>
    </source>
</evidence>
<organism evidence="6 7">
    <name type="scientific">Niastella koreensis</name>
    <dbReference type="NCBI Taxonomy" id="354356"/>
    <lineage>
        <taxon>Bacteria</taxon>
        <taxon>Pseudomonadati</taxon>
        <taxon>Bacteroidota</taxon>
        <taxon>Chitinophagia</taxon>
        <taxon>Chitinophagales</taxon>
        <taxon>Chitinophagaceae</taxon>
        <taxon>Niastella</taxon>
    </lineage>
</organism>
<gene>
    <name evidence="6" type="ORF">A4D02_35205</name>
</gene>
<keyword evidence="7" id="KW-1185">Reference proteome</keyword>
<dbReference type="PROSITE" id="PS00800">
    <property type="entry name" value="PECTINESTERASE_1"/>
    <property type="match status" value="1"/>
</dbReference>
<comment type="catalytic activity">
    <reaction evidence="4">
        <text>[(1-&gt;4)-alpha-D-galacturonosyl methyl ester](n) + n H2O = [(1-&gt;4)-alpha-D-galacturonosyl](n) + n methanol + n H(+)</text>
        <dbReference type="Rhea" id="RHEA:22380"/>
        <dbReference type="Rhea" id="RHEA-COMP:14570"/>
        <dbReference type="Rhea" id="RHEA-COMP:14573"/>
        <dbReference type="ChEBI" id="CHEBI:15377"/>
        <dbReference type="ChEBI" id="CHEBI:15378"/>
        <dbReference type="ChEBI" id="CHEBI:17790"/>
        <dbReference type="ChEBI" id="CHEBI:140522"/>
        <dbReference type="ChEBI" id="CHEBI:140523"/>
        <dbReference type="EC" id="3.1.1.11"/>
    </reaction>
</comment>
<keyword evidence="3 4" id="KW-0063">Aspartyl esterase</keyword>
<dbReference type="InterPro" id="IPR012334">
    <property type="entry name" value="Pectin_lyas_fold"/>
</dbReference>
<dbReference type="PANTHER" id="PTHR31321">
    <property type="entry name" value="ACYL-COA THIOESTER HYDROLASE YBHC-RELATED"/>
    <property type="match status" value="1"/>
</dbReference>
<feature type="domain" description="Pectinesterase catalytic" evidence="5">
    <location>
        <begin position="29"/>
        <end position="251"/>
    </location>
</feature>
<dbReference type="EMBL" id="LWBO01000027">
    <property type="protein sequence ID" value="OQP44306.1"/>
    <property type="molecule type" value="Genomic_DNA"/>
</dbReference>
<keyword evidence="2 4" id="KW-0378">Hydrolase</keyword>
<comment type="pathway">
    <text evidence="4">Glycan metabolism; pectin degradation; 2-dehydro-3-deoxy-D-gluconate from pectin: step 1/5.</text>
</comment>
<evidence type="ECO:0000256" key="2">
    <source>
        <dbReference type="ARBA" id="ARBA00022801"/>
    </source>
</evidence>
<evidence type="ECO:0000313" key="6">
    <source>
        <dbReference type="EMBL" id="OQP44306.1"/>
    </source>
</evidence>
<protein>
    <recommendedName>
        <fullName evidence="4">Pectinesterase</fullName>
        <ecNumber evidence="4">3.1.1.11</ecNumber>
    </recommendedName>
</protein>
<dbReference type="InterPro" id="IPR018040">
    <property type="entry name" value="Pectinesterase_Tyr_AS"/>
</dbReference>
<accession>A0ABX3NTW4</accession>